<feature type="transmembrane region" description="Helical" evidence="15">
    <location>
        <begin position="304"/>
        <end position="329"/>
    </location>
</feature>
<dbReference type="InterPro" id="IPR001128">
    <property type="entry name" value="Cyt_P450"/>
</dbReference>
<sequence length="535" mass="60548">MRSIGADISKYYSMAQAIYQKSPFYCWGIGLLAGLWIARFSWLSLHRRRKLPPGPPGLPILGNVFQLPQFQWLRFTQWKEQYGPIFSLNLAGQPVVVLNSHKVTADLLDRRSNIYSDRPRFIMAGEILTGGIFIAFSSYGELWRRMRRAAHEGLNIRAAETYQPLQEEESAVLVSNLLQEPDEWDDHLKRSAASTVLCAVYGSSPIASKDDPLVTRINDLMHRLVRAALPGAYLVEIFPVMNYLPSWMAKWKREGLEWHRKDSIMFEGFMEGVRKKMENGTSPACFASSLIENNKQNNLTKKEYSWLAGTMFGAGAETTAAALSVFMLAMSLYPEVMRKAQAEIDAVVGRDRLPTFQDRDRLPYIRAIVKEVLRWRPVGPLGLPRRSVKDDWYNGYFIPKGTIVIANAWAMNRDPEIFPDYDEFRPERFLDATGTIDQTPPDTHGQGHVTYGFGRRICVGMNVANQALFIDIASILWAVNIEKAVDSNGKLIIPSRTECVDEGLVVRPVPFKCRITARSADVPSMLEMTKSKTAL</sequence>
<keyword evidence="13 15" id="KW-0472">Membrane</keyword>
<evidence type="ECO:0000256" key="3">
    <source>
        <dbReference type="ARBA" id="ARBA00004406"/>
    </source>
</evidence>
<evidence type="ECO:0000256" key="4">
    <source>
        <dbReference type="ARBA" id="ARBA00005179"/>
    </source>
</evidence>
<keyword evidence="8" id="KW-0256">Endoplasmic reticulum</keyword>
<keyword evidence="10" id="KW-0560">Oxidoreductase</keyword>
<dbReference type="PRINTS" id="PR00385">
    <property type="entry name" value="P450"/>
</dbReference>
<dbReference type="AlphaFoldDB" id="A0A4Y7PLT4"/>
<dbReference type="GO" id="GO:0016705">
    <property type="term" value="F:oxidoreductase activity, acting on paired donors, with incorporation or reduction of molecular oxygen"/>
    <property type="evidence" value="ECO:0007669"/>
    <property type="project" value="InterPro"/>
</dbReference>
<keyword evidence="6 14" id="KW-0349">Heme</keyword>
<evidence type="ECO:0000256" key="8">
    <source>
        <dbReference type="ARBA" id="ARBA00022824"/>
    </source>
</evidence>
<keyword evidence="15" id="KW-1133">Transmembrane helix</keyword>
<dbReference type="InterPro" id="IPR002401">
    <property type="entry name" value="Cyt_P450_E_grp-I"/>
</dbReference>
<dbReference type="CDD" id="cd11065">
    <property type="entry name" value="CYP64-like"/>
    <property type="match status" value="1"/>
</dbReference>
<organism evidence="16 17">
    <name type="scientific">Rickenella mellea</name>
    <dbReference type="NCBI Taxonomy" id="50990"/>
    <lineage>
        <taxon>Eukaryota</taxon>
        <taxon>Fungi</taxon>
        <taxon>Dikarya</taxon>
        <taxon>Basidiomycota</taxon>
        <taxon>Agaricomycotina</taxon>
        <taxon>Agaricomycetes</taxon>
        <taxon>Hymenochaetales</taxon>
        <taxon>Rickenellaceae</taxon>
        <taxon>Rickenella</taxon>
    </lineage>
</organism>
<evidence type="ECO:0000256" key="14">
    <source>
        <dbReference type="PIRSR" id="PIRSR602401-1"/>
    </source>
</evidence>
<keyword evidence="9" id="KW-0492">Microsome</keyword>
<evidence type="ECO:0000256" key="12">
    <source>
        <dbReference type="ARBA" id="ARBA00023033"/>
    </source>
</evidence>
<keyword evidence="15" id="KW-0812">Transmembrane</keyword>
<dbReference type="OrthoDB" id="2789670at2759"/>
<keyword evidence="11 14" id="KW-0408">Iron</keyword>
<evidence type="ECO:0000256" key="1">
    <source>
        <dbReference type="ARBA" id="ARBA00001971"/>
    </source>
</evidence>
<keyword evidence="17" id="KW-1185">Reference proteome</keyword>
<dbReference type="STRING" id="50990.A0A4Y7PLT4"/>
<protein>
    <submittedName>
        <fullName evidence="16">Cytochrome P450</fullName>
    </submittedName>
</protein>
<accession>A0A4Y7PLT4</accession>
<name>A0A4Y7PLT4_9AGAM</name>
<evidence type="ECO:0000256" key="13">
    <source>
        <dbReference type="ARBA" id="ARBA00023136"/>
    </source>
</evidence>
<dbReference type="VEuPathDB" id="FungiDB:BD410DRAFT_756373"/>
<dbReference type="PANTHER" id="PTHR46300">
    <property type="entry name" value="P450, PUTATIVE (EUROFUNG)-RELATED-RELATED"/>
    <property type="match status" value="1"/>
</dbReference>
<dbReference type="InterPro" id="IPR050364">
    <property type="entry name" value="Cytochrome_P450_fung"/>
</dbReference>
<dbReference type="Gene3D" id="1.10.630.10">
    <property type="entry name" value="Cytochrome P450"/>
    <property type="match status" value="1"/>
</dbReference>
<evidence type="ECO:0000256" key="6">
    <source>
        <dbReference type="ARBA" id="ARBA00022617"/>
    </source>
</evidence>
<evidence type="ECO:0000256" key="9">
    <source>
        <dbReference type="ARBA" id="ARBA00022848"/>
    </source>
</evidence>
<evidence type="ECO:0000313" key="17">
    <source>
        <dbReference type="Proteomes" id="UP000294933"/>
    </source>
</evidence>
<feature type="transmembrane region" description="Helical" evidence="15">
    <location>
        <begin position="121"/>
        <end position="139"/>
    </location>
</feature>
<dbReference type="Proteomes" id="UP000294933">
    <property type="component" value="Unassembled WGS sequence"/>
</dbReference>
<reference evidence="16 17" key="1">
    <citation type="submission" date="2018-06" db="EMBL/GenBank/DDBJ databases">
        <title>A transcriptomic atlas of mushroom development highlights an independent origin of complex multicellularity.</title>
        <authorList>
            <consortium name="DOE Joint Genome Institute"/>
            <person name="Krizsan K."/>
            <person name="Almasi E."/>
            <person name="Merenyi Z."/>
            <person name="Sahu N."/>
            <person name="Viragh M."/>
            <person name="Koszo T."/>
            <person name="Mondo S."/>
            <person name="Kiss B."/>
            <person name="Balint B."/>
            <person name="Kues U."/>
            <person name="Barry K."/>
            <person name="Hegedus J.C."/>
            <person name="Henrissat B."/>
            <person name="Johnson J."/>
            <person name="Lipzen A."/>
            <person name="Ohm R."/>
            <person name="Nagy I."/>
            <person name="Pangilinan J."/>
            <person name="Yan J."/>
            <person name="Xiong Y."/>
            <person name="Grigoriev I.V."/>
            <person name="Hibbett D.S."/>
            <person name="Nagy L.G."/>
        </authorList>
    </citation>
    <scope>NUCLEOTIDE SEQUENCE [LARGE SCALE GENOMIC DNA]</scope>
    <source>
        <strain evidence="16 17">SZMC22713</strain>
    </source>
</reference>
<evidence type="ECO:0000256" key="11">
    <source>
        <dbReference type="ARBA" id="ARBA00023004"/>
    </source>
</evidence>
<dbReference type="Pfam" id="PF00067">
    <property type="entry name" value="p450"/>
    <property type="match status" value="1"/>
</dbReference>
<proteinExistence type="inferred from homology"/>
<evidence type="ECO:0000256" key="10">
    <source>
        <dbReference type="ARBA" id="ARBA00023002"/>
    </source>
</evidence>
<dbReference type="GO" id="GO:0005506">
    <property type="term" value="F:iron ion binding"/>
    <property type="evidence" value="ECO:0007669"/>
    <property type="project" value="InterPro"/>
</dbReference>
<comment type="pathway">
    <text evidence="4">Secondary metabolite biosynthesis.</text>
</comment>
<evidence type="ECO:0000256" key="2">
    <source>
        <dbReference type="ARBA" id="ARBA00004174"/>
    </source>
</evidence>
<dbReference type="SUPFAM" id="SSF48264">
    <property type="entry name" value="Cytochrome P450"/>
    <property type="match status" value="1"/>
</dbReference>
<keyword evidence="7 14" id="KW-0479">Metal-binding</keyword>
<gene>
    <name evidence="16" type="ORF">BD410DRAFT_756373</name>
</gene>
<dbReference type="FunFam" id="1.10.630.10:FF:000238">
    <property type="entry name" value="Cytochrome P450 2A6"/>
    <property type="match status" value="1"/>
</dbReference>
<comment type="similarity">
    <text evidence="5">Belongs to the cytochrome P450 family.</text>
</comment>
<dbReference type="InterPro" id="IPR036396">
    <property type="entry name" value="Cyt_P450_sf"/>
</dbReference>
<feature type="binding site" description="axial binding residue" evidence="14">
    <location>
        <position position="458"/>
    </location>
    <ligand>
        <name>heme</name>
        <dbReference type="ChEBI" id="CHEBI:30413"/>
    </ligand>
    <ligandPart>
        <name>Fe</name>
        <dbReference type="ChEBI" id="CHEBI:18248"/>
    </ligandPart>
</feature>
<dbReference type="PRINTS" id="PR00463">
    <property type="entry name" value="EP450I"/>
</dbReference>
<feature type="transmembrane region" description="Helical" evidence="15">
    <location>
        <begin position="24"/>
        <end position="45"/>
    </location>
</feature>
<dbReference type="EMBL" id="ML170272">
    <property type="protein sequence ID" value="TDL15529.1"/>
    <property type="molecule type" value="Genomic_DNA"/>
</dbReference>
<dbReference type="GO" id="GO:0005789">
    <property type="term" value="C:endoplasmic reticulum membrane"/>
    <property type="evidence" value="ECO:0007669"/>
    <property type="project" value="UniProtKB-SubCell"/>
</dbReference>
<dbReference type="GO" id="GO:0020037">
    <property type="term" value="F:heme binding"/>
    <property type="evidence" value="ECO:0007669"/>
    <property type="project" value="InterPro"/>
</dbReference>
<dbReference type="GO" id="GO:0004497">
    <property type="term" value="F:monooxygenase activity"/>
    <property type="evidence" value="ECO:0007669"/>
    <property type="project" value="UniProtKB-KW"/>
</dbReference>
<comment type="cofactor">
    <cofactor evidence="1 14">
        <name>heme</name>
        <dbReference type="ChEBI" id="CHEBI:30413"/>
    </cofactor>
</comment>
<evidence type="ECO:0000256" key="5">
    <source>
        <dbReference type="ARBA" id="ARBA00010617"/>
    </source>
</evidence>
<evidence type="ECO:0000256" key="7">
    <source>
        <dbReference type="ARBA" id="ARBA00022723"/>
    </source>
</evidence>
<comment type="subcellular location">
    <subcellularLocation>
        <location evidence="3">Endoplasmic reticulum membrane</location>
        <topology evidence="3">Peripheral membrane protein</topology>
    </subcellularLocation>
    <subcellularLocation>
        <location evidence="2">Microsome membrane</location>
        <topology evidence="2">Peripheral membrane protein</topology>
    </subcellularLocation>
</comment>
<evidence type="ECO:0000313" key="16">
    <source>
        <dbReference type="EMBL" id="TDL15529.1"/>
    </source>
</evidence>
<evidence type="ECO:0000256" key="15">
    <source>
        <dbReference type="SAM" id="Phobius"/>
    </source>
</evidence>
<keyword evidence="12" id="KW-0503">Monooxygenase</keyword>